<organism evidence="6 7">
    <name type="scientific">Paenibacillus glycinis</name>
    <dbReference type="NCBI Taxonomy" id="2697035"/>
    <lineage>
        <taxon>Bacteria</taxon>
        <taxon>Bacillati</taxon>
        <taxon>Bacillota</taxon>
        <taxon>Bacilli</taxon>
        <taxon>Bacillales</taxon>
        <taxon>Paenibacillaceae</taxon>
        <taxon>Paenibacillus</taxon>
    </lineage>
</organism>
<protein>
    <submittedName>
        <fullName evidence="6">C4-dicarboxylate ABC transporter</fullName>
    </submittedName>
</protein>
<dbReference type="Proteomes" id="UP000665561">
    <property type="component" value="Unassembled WGS sequence"/>
</dbReference>
<feature type="transmembrane region" description="Helical" evidence="5">
    <location>
        <begin position="114"/>
        <end position="132"/>
    </location>
</feature>
<evidence type="ECO:0000256" key="5">
    <source>
        <dbReference type="SAM" id="Phobius"/>
    </source>
</evidence>
<gene>
    <name evidence="6" type="ORF">GT019_29490</name>
</gene>
<feature type="transmembrane region" description="Helical" evidence="5">
    <location>
        <begin position="51"/>
        <end position="69"/>
    </location>
</feature>
<dbReference type="RefSeq" id="WP_161747040.1">
    <property type="nucleotide sequence ID" value="NZ_JAAAMV010000034.1"/>
</dbReference>
<dbReference type="InterPro" id="IPR038665">
    <property type="entry name" value="Voltage-dep_anion_channel_sf"/>
</dbReference>
<proteinExistence type="predicted"/>
<reference evidence="6 7" key="1">
    <citation type="submission" date="2020-01" db="EMBL/GenBank/DDBJ databases">
        <title>Paenibacillus soybeanensis sp. nov. isolated from the nodules of soybean (Glycine max(L.) Merr).</title>
        <authorList>
            <person name="Wang H."/>
        </authorList>
    </citation>
    <scope>NUCLEOTIDE SEQUENCE [LARGE SCALE GENOMIC DNA]</scope>
    <source>
        <strain evidence="6 7">T1</strain>
    </source>
</reference>
<comment type="subcellular location">
    <subcellularLocation>
        <location evidence="1">Membrane</location>
        <topology evidence="1">Multi-pass membrane protein</topology>
    </subcellularLocation>
</comment>
<dbReference type="InterPro" id="IPR004695">
    <property type="entry name" value="SLAC1/Mae1/Ssu1/TehA"/>
</dbReference>
<feature type="transmembrane region" description="Helical" evidence="5">
    <location>
        <begin position="291"/>
        <end position="311"/>
    </location>
</feature>
<dbReference type="Pfam" id="PF03595">
    <property type="entry name" value="SLAC1"/>
    <property type="match status" value="1"/>
</dbReference>
<name>A0ABW9XZ66_9BACL</name>
<evidence type="ECO:0000256" key="4">
    <source>
        <dbReference type="ARBA" id="ARBA00023136"/>
    </source>
</evidence>
<accession>A0ABW9XZ66</accession>
<dbReference type="EMBL" id="JAAAMV010000034">
    <property type="protein sequence ID" value="NBD28018.1"/>
    <property type="molecule type" value="Genomic_DNA"/>
</dbReference>
<comment type="caution">
    <text evidence="6">The sequence shown here is derived from an EMBL/GenBank/DDBJ whole genome shotgun (WGS) entry which is preliminary data.</text>
</comment>
<feature type="transmembrane region" description="Helical" evidence="5">
    <location>
        <begin position="174"/>
        <end position="198"/>
    </location>
</feature>
<evidence type="ECO:0000256" key="3">
    <source>
        <dbReference type="ARBA" id="ARBA00022989"/>
    </source>
</evidence>
<evidence type="ECO:0000256" key="1">
    <source>
        <dbReference type="ARBA" id="ARBA00004141"/>
    </source>
</evidence>
<feature type="transmembrane region" description="Helical" evidence="5">
    <location>
        <begin position="210"/>
        <end position="228"/>
    </location>
</feature>
<dbReference type="PANTHER" id="PTHR37955">
    <property type="entry name" value="TELLURITE RESISTANCE PROTEIN TEHA"/>
    <property type="match status" value="1"/>
</dbReference>
<evidence type="ECO:0000313" key="6">
    <source>
        <dbReference type="EMBL" id="NBD28018.1"/>
    </source>
</evidence>
<keyword evidence="7" id="KW-1185">Reference proteome</keyword>
<feature type="transmembrane region" description="Helical" evidence="5">
    <location>
        <begin position="90"/>
        <end position="108"/>
    </location>
</feature>
<feature type="transmembrane region" description="Helical" evidence="5">
    <location>
        <begin position="144"/>
        <end position="168"/>
    </location>
</feature>
<dbReference type="InterPro" id="IPR052951">
    <property type="entry name" value="Tellurite_res_ion_channel"/>
</dbReference>
<dbReference type="CDD" id="cd09323">
    <property type="entry name" value="TDT_SLAC1_like"/>
    <property type="match status" value="1"/>
</dbReference>
<feature type="transmembrane region" description="Helical" evidence="5">
    <location>
        <begin position="234"/>
        <end position="252"/>
    </location>
</feature>
<feature type="transmembrane region" description="Helical" evidence="5">
    <location>
        <begin position="21"/>
        <end position="39"/>
    </location>
</feature>
<keyword evidence="4 5" id="KW-0472">Membrane</keyword>
<evidence type="ECO:0000256" key="2">
    <source>
        <dbReference type="ARBA" id="ARBA00022692"/>
    </source>
</evidence>
<sequence>MGSSKIAKTNESSLRYLSVNTYGSVMGISGLSLAWRLSHHLFGTSSLISEWIGLMAIIIFAFLSISYMIKWVKFPQVVHSEFSNPIAGNFFGAITVGILLISSIILPYCRLLAQTVWILGTILTIIICYFLVSRYFMVKQDQLHAVPAMLIPVVAILNVPVTGVLMPFAWAHELNMFCFAVGSIAAFIFLTIIVSRLLHQEPMTTAMNPSLLILIAPFEVGFLAYVNLTGTIDMFASILFYFGLFLFTILFFKASNKSIPFSTTWWALSFPLAVLSNASLKYAAYVNSWPLKGIAAIILVLVTVVITVLFIRTMIHLISGKLLRG</sequence>
<evidence type="ECO:0000313" key="7">
    <source>
        <dbReference type="Proteomes" id="UP000665561"/>
    </source>
</evidence>
<keyword evidence="2 5" id="KW-0812">Transmembrane</keyword>
<feature type="transmembrane region" description="Helical" evidence="5">
    <location>
        <begin position="264"/>
        <end position="285"/>
    </location>
</feature>
<dbReference type="Gene3D" id="1.50.10.150">
    <property type="entry name" value="Voltage-dependent anion channel"/>
    <property type="match status" value="1"/>
</dbReference>
<dbReference type="PANTHER" id="PTHR37955:SF1">
    <property type="entry name" value="DEP DOMAIN-CONTAINING PROTEIN"/>
    <property type="match status" value="1"/>
</dbReference>
<keyword evidence="3 5" id="KW-1133">Transmembrane helix</keyword>